<sequence>MRNIKLIIEYDGTAYAGWQVQPNALTIQEVVEKALAQMLGERTLLHASGRTDAGVHARGMVACFKTERTIPLRAFREGLNTILPSDIAVRAAAEVPLDFHPRFDAQAKHYRYTMLLDDLRSPLARHTAWRVKGKLDIEAMRAACKVFVGEHDFAAFRGSNCAAKTTVRRIYSMELVQDGRLLHLDINGSGFLKNMVRIITGTLIDVGQGRLSVADVTRLLNGGDRQKAGMTVPPQGLCLMQVFYPQQDGE</sequence>
<comment type="caution">
    <text evidence="9">The sequence shown here is derived from an EMBL/GenBank/DDBJ whole genome shotgun (WGS) entry which is preliminary data.</text>
</comment>
<comment type="caution">
    <text evidence="4">Lacks conserved residue(s) required for the propagation of feature annotation.</text>
</comment>
<dbReference type="PIRSF" id="PIRSF001430">
    <property type="entry name" value="tRNA_psdUrid_synth"/>
    <property type="match status" value="1"/>
</dbReference>
<evidence type="ECO:0000256" key="3">
    <source>
        <dbReference type="ARBA" id="ARBA00023235"/>
    </source>
</evidence>
<evidence type="ECO:0000313" key="10">
    <source>
        <dbReference type="Proteomes" id="UP000306416"/>
    </source>
</evidence>
<evidence type="ECO:0000256" key="4">
    <source>
        <dbReference type="HAMAP-Rule" id="MF_00171"/>
    </source>
</evidence>
<dbReference type="EC" id="5.4.99.12" evidence="4"/>
<accession>A0A4S1C9P7</accession>
<evidence type="ECO:0000256" key="7">
    <source>
        <dbReference type="RuleBase" id="RU003792"/>
    </source>
</evidence>
<evidence type="ECO:0000259" key="8">
    <source>
        <dbReference type="Pfam" id="PF01416"/>
    </source>
</evidence>
<dbReference type="HAMAP" id="MF_00171">
    <property type="entry name" value="TruA"/>
    <property type="match status" value="1"/>
</dbReference>
<comment type="catalytic activity">
    <reaction evidence="4 7">
        <text>uridine(38/39/40) in tRNA = pseudouridine(38/39/40) in tRNA</text>
        <dbReference type="Rhea" id="RHEA:22376"/>
        <dbReference type="Rhea" id="RHEA-COMP:10085"/>
        <dbReference type="Rhea" id="RHEA-COMP:10087"/>
        <dbReference type="ChEBI" id="CHEBI:65314"/>
        <dbReference type="ChEBI" id="CHEBI:65315"/>
        <dbReference type="EC" id="5.4.99.12"/>
    </reaction>
</comment>
<feature type="active site" description="Nucleophile" evidence="4 5">
    <location>
        <position position="52"/>
    </location>
</feature>
<dbReference type="InterPro" id="IPR020103">
    <property type="entry name" value="PsdUridine_synth_cat_dom_sf"/>
</dbReference>
<proteinExistence type="inferred from homology"/>
<dbReference type="InterPro" id="IPR020094">
    <property type="entry name" value="TruA/RsuA/RluB/E/F_N"/>
</dbReference>
<feature type="domain" description="Pseudouridine synthase I TruA alpha/beta" evidence="8">
    <location>
        <begin position="143"/>
        <end position="245"/>
    </location>
</feature>
<evidence type="ECO:0000256" key="2">
    <source>
        <dbReference type="ARBA" id="ARBA00022694"/>
    </source>
</evidence>
<dbReference type="GO" id="GO:0160147">
    <property type="term" value="F:tRNA pseudouridine(38-40) synthase activity"/>
    <property type="evidence" value="ECO:0007669"/>
    <property type="project" value="UniProtKB-EC"/>
</dbReference>
<keyword evidence="10" id="KW-1185">Reference proteome</keyword>
<dbReference type="SUPFAM" id="SSF55120">
    <property type="entry name" value="Pseudouridine synthase"/>
    <property type="match status" value="1"/>
</dbReference>
<dbReference type="FunFam" id="3.30.70.580:FF:000001">
    <property type="entry name" value="tRNA pseudouridine synthase A"/>
    <property type="match status" value="1"/>
</dbReference>
<dbReference type="Gene3D" id="3.30.70.580">
    <property type="entry name" value="Pseudouridine synthase I, catalytic domain, N-terminal subdomain"/>
    <property type="match status" value="1"/>
</dbReference>
<dbReference type="GO" id="GO:0031119">
    <property type="term" value="P:tRNA pseudouridine synthesis"/>
    <property type="evidence" value="ECO:0007669"/>
    <property type="project" value="UniProtKB-UniRule"/>
</dbReference>
<keyword evidence="2 4" id="KW-0819">tRNA processing</keyword>
<comment type="similarity">
    <text evidence="1 4 7">Belongs to the tRNA pseudouridine synthase TruA family.</text>
</comment>
<organism evidence="9 10">
    <name type="scientific">Geomonas terrae</name>
    <dbReference type="NCBI Taxonomy" id="2562681"/>
    <lineage>
        <taxon>Bacteria</taxon>
        <taxon>Pseudomonadati</taxon>
        <taxon>Thermodesulfobacteriota</taxon>
        <taxon>Desulfuromonadia</taxon>
        <taxon>Geobacterales</taxon>
        <taxon>Geobacteraceae</taxon>
        <taxon>Geomonas</taxon>
    </lineage>
</organism>
<keyword evidence="3 4" id="KW-0413">Isomerase</keyword>
<dbReference type="PANTHER" id="PTHR11142:SF0">
    <property type="entry name" value="TRNA PSEUDOURIDINE SYNTHASE-LIKE 1"/>
    <property type="match status" value="1"/>
</dbReference>
<dbReference type="NCBIfam" id="TIGR00071">
    <property type="entry name" value="hisT_truA"/>
    <property type="match status" value="1"/>
</dbReference>
<comment type="subunit">
    <text evidence="4">Homodimer.</text>
</comment>
<name>A0A4S1C9P7_9BACT</name>
<dbReference type="InterPro" id="IPR001406">
    <property type="entry name" value="PsdUridine_synth_TruA"/>
</dbReference>
<dbReference type="InterPro" id="IPR020095">
    <property type="entry name" value="PsdUridine_synth_TruA_C"/>
</dbReference>
<gene>
    <name evidence="4 9" type="primary">truA</name>
    <name evidence="9" type="ORF">E4633_19550</name>
</gene>
<dbReference type="InterPro" id="IPR020097">
    <property type="entry name" value="PsdUridine_synth_TruA_a/b_dom"/>
</dbReference>
<feature type="domain" description="Pseudouridine synthase I TruA alpha/beta" evidence="8">
    <location>
        <begin position="7"/>
        <end position="104"/>
    </location>
</feature>
<evidence type="ECO:0000313" key="9">
    <source>
        <dbReference type="EMBL" id="TGU70001.1"/>
    </source>
</evidence>
<dbReference type="GO" id="GO:0003723">
    <property type="term" value="F:RNA binding"/>
    <property type="evidence" value="ECO:0007669"/>
    <property type="project" value="InterPro"/>
</dbReference>
<evidence type="ECO:0000256" key="6">
    <source>
        <dbReference type="PIRSR" id="PIRSR001430-2"/>
    </source>
</evidence>
<dbReference type="Gene3D" id="3.30.70.660">
    <property type="entry name" value="Pseudouridine synthase I, catalytic domain, C-terminal subdomain"/>
    <property type="match status" value="1"/>
</dbReference>
<protein>
    <recommendedName>
        <fullName evidence="4">tRNA pseudouridine synthase A</fullName>
        <ecNumber evidence="4">5.4.99.12</ecNumber>
    </recommendedName>
    <alternativeName>
        <fullName evidence="4">tRNA pseudouridine(38-40) synthase</fullName>
    </alternativeName>
    <alternativeName>
        <fullName evidence="4">tRNA pseudouridylate synthase I</fullName>
    </alternativeName>
    <alternativeName>
        <fullName evidence="4">tRNA-uridine isomerase I</fullName>
    </alternativeName>
</protein>
<dbReference type="Pfam" id="PF01416">
    <property type="entry name" value="PseudoU_synth_1"/>
    <property type="match status" value="2"/>
</dbReference>
<comment type="function">
    <text evidence="4">Formation of pseudouridine at positions 38, 39 and 40 in the anticodon stem and loop of transfer RNAs.</text>
</comment>
<dbReference type="Proteomes" id="UP000306416">
    <property type="component" value="Unassembled WGS sequence"/>
</dbReference>
<dbReference type="CDD" id="cd02570">
    <property type="entry name" value="PseudoU_synth_EcTruA"/>
    <property type="match status" value="1"/>
</dbReference>
<reference evidence="9 10" key="1">
    <citation type="submission" date="2019-04" db="EMBL/GenBank/DDBJ databases">
        <title>Geobacter oryzae sp. nov., ferric-reducing bacteria isolated from paddy soil.</title>
        <authorList>
            <person name="Xu Z."/>
            <person name="Masuda Y."/>
            <person name="Itoh H."/>
            <person name="Senoo K."/>
        </authorList>
    </citation>
    <scope>NUCLEOTIDE SEQUENCE [LARGE SCALE GENOMIC DNA]</scope>
    <source>
        <strain evidence="9 10">Red111</strain>
    </source>
</reference>
<dbReference type="AlphaFoldDB" id="A0A4S1C9P7"/>
<feature type="binding site" evidence="4 6">
    <location>
        <position position="110"/>
    </location>
    <ligand>
        <name>substrate</name>
    </ligand>
</feature>
<dbReference type="EMBL" id="SRSC01000006">
    <property type="protein sequence ID" value="TGU70001.1"/>
    <property type="molecule type" value="Genomic_DNA"/>
</dbReference>
<dbReference type="RefSeq" id="WP_135872903.1">
    <property type="nucleotide sequence ID" value="NZ_SRSC01000006.1"/>
</dbReference>
<dbReference type="PANTHER" id="PTHR11142">
    <property type="entry name" value="PSEUDOURIDYLATE SYNTHASE"/>
    <property type="match status" value="1"/>
</dbReference>
<evidence type="ECO:0000256" key="1">
    <source>
        <dbReference type="ARBA" id="ARBA00009375"/>
    </source>
</evidence>
<evidence type="ECO:0000256" key="5">
    <source>
        <dbReference type="PIRSR" id="PIRSR001430-1"/>
    </source>
</evidence>